<gene>
    <name evidence="1" type="ORF">Mal52_43890</name>
</gene>
<sequence length="42" mass="4982">MREIRFTPTCSYKWGCVLKLRESHPNGTEIAVMFQCEQQHEP</sequence>
<accession>A0A517ZTT9</accession>
<reference evidence="1 2" key="1">
    <citation type="submission" date="2019-02" db="EMBL/GenBank/DDBJ databases">
        <title>Deep-cultivation of Planctomycetes and their phenomic and genomic characterization uncovers novel biology.</title>
        <authorList>
            <person name="Wiegand S."/>
            <person name="Jogler M."/>
            <person name="Boedeker C."/>
            <person name="Pinto D."/>
            <person name="Vollmers J."/>
            <person name="Rivas-Marin E."/>
            <person name="Kohn T."/>
            <person name="Peeters S.H."/>
            <person name="Heuer A."/>
            <person name="Rast P."/>
            <person name="Oberbeckmann S."/>
            <person name="Bunk B."/>
            <person name="Jeske O."/>
            <person name="Meyerdierks A."/>
            <person name="Storesund J.E."/>
            <person name="Kallscheuer N."/>
            <person name="Luecker S."/>
            <person name="Lage O.M."/>
            <person name="Pohl T."/>
            <person name="Merkel B.J."/>
            <person name="Hornburger P."/>
            <person name="Mueller R.-W."/>
            <person name="Bruemmer F."/>
            <person name="Labrenz M."/>
            <person name="Spormann A.M."/>
            <person name="Op den Camp H."/>
            <person name="Overmann J."/>
            <person name="Amann R."/>
            <person name="Jetten M.S.M."/>
            <person name="Mascher T."/>
            <person name="Medema M.H."/>
            <person name="Devos D.P."/>
            <person name="Kaster A.-K."/>
            <person name="Ovreas L."/>
            <person name="Rohde M."/>
            <person name="Galperin M.Y."/>
            <person name="Jogler C."/>
        </authorList>
    </citation>
    <scope>NUCLEOTIDE SEQUENCE [LARGE SCALE GENOMIC DNA]</scope>
    <source>
        <strain evidence="1 2">Mal52</strain>
    </source>
</reference>
<organism evidence="1 2">
    <name type="scientific">Symmachiella dynata</name>
    <dbReference type="NCBI Taxonomy" id="2527995"/>
    <lineage>
        <taxon>Bacteria</taxon>
        <taxon>Pseudomonadati</taxon>
        <taxon>Planctomycetota</taxon>
        <taxon>Planctomycetia</taxon>
        <taxon>Planctomycetales</taxon>
        <taxon>Planctomycetaceae</taxon>
        <taxon>Symmachiella</taxon>
    </lineage>
</organism>
<evidence type="ECO:0000313" key="1">
    <source>
        <dbReference type="EMBL" id="QDU45892.1"/>
    </source>
</evidence>
<protein>
    <submittedName>
        <fullName evidence="1">Uncharacterized protein</fullName>
    </submittedName>
</protein>
<dbReference type="EMBL" id="CP036276">
    <property type="protein sequence ID" value="QDU45892.1"/>
    <property type="molecule type" value="Genomic_DNA"/>
</dbReference>
<proteinExistence type="predicted"/>
<evidence type="ECO:0000313" key="2">
    <source>
        <dbReference type="Proteomes" id="UP000319383"/>
    </source>
</evidence>
<dbReference type="Proteomes" id="UP000319383">
    <property type="component" value="Chromosome"/>
</dbReference>
<dbReference type="KEGG" id="sdyn:Mal52_43890"/>
<name>A0A517ZTT9_9PLAN</name>
<keyword evidence="2" id="KW-1185">Reference proteome</keyword>
<dbReference type="AlphaFoldDB" id="A0A517ZTT9"/>